<dbReference type="PROSITE" id="PS00018">
    <property type="entry name" value="EF_HAND_1"/>
    <property type="match status" value="1"/>
</dbReference>
<dbReference type="Proteomes" id="UP001634394">
    <property type="component" value="Unassembled WGS sequence"/>
</dbReference>
<dbReference type="EMBL" id="JBJQND010000017">
    <property type="protein sequence ID" value="KAL3842121.1"/>
    <property type="molecule type" value="Genomic_DNA"/>
</dbReference>
<evidence type="ECO:0000256" key="2">
    <source>
        <dbReference type="ARBA" id="ARBA00022837"/>
    </source>
</evidence>
<dbReference type="SUPFAM" id="SSF47473">
    <property type="entry name" value="EF-hand"/>
    <property type="match status" value="1"/>
</dbReference>
<name>A0ABD3TYB8_SINWO</name>
<keyword evidence="2" id="KW-0106">Calcium</keyword>
<keyword evidence="1" id="KW-0677">Repeat</keyword>
<feature type="domain" description="EF-hand" evidence="4">
    <location>
        <begin position="57"/>
        <end position="92"/>
    </location>
</feature>
<dbReference type="InterPro" id="IPR018247">
    <property type="entry name" value="EF_Hand_1_Ca_BS"/>
</dbReference>
<dbReference type="InterPro" id="IPR011992">
    <property type="entry name" value="EF-hand-dom_pair"/>
</dbReference>
<keyword evidence="6" id="KW-1185">Reference proteome</keyword>
<evidence type="ECO:0000256" key="1">
    <source>
        <dbReference type="ARBA" id="ARBA00022737"/>
    </source>
</evidence>
<dbReference type="Gene3D" id="1.10.238.10">
    <property type="entry name" value="EF-hand"/>
    <property type="match status" value="1"/>
</dbReference>
<evidence type="ECO:0000313" key="5">
    <source>
        <dbReference type="EMBL" id="KAL3842121.1"/>
    </source>
</evidence>
<gene>
    <name evidence="5" type="ORF">ACJMK2_020172</name>
</gene>
<dbReference type="InterPro" id="IPR002048">
    <property type="entry name" value="EF_hand_dom"/>
</dbReference>
<organism evidence="5 6">
    <name type="scientific">Sinanodonta woodiana</name>
    <name type="common">Chinese pond mussel</name>
    <name type="synonym">Anodonta woodiana</name>
    <dbReference type="NCBI Taxonomy" id="1069815"/>
    <lineage>
        <taxon>Eukaryota</taxon>
        <taxon>Metazoa</taxon>
        <taxon>Spiralia</taxon>
        <taxon>Lophotrochozoa</taxon>
        <taxon>Mollusca</taxon>
        <taxon>Bivalvia</taxon>
        <taxon>Autobranchia</taxon>
        <taxon>Heteroconchia</taxon>
        <taxon>Palaeoheterodonta</taxon>
        <taxon>Unionida</taxon>
        <taxon>Unionoidea</taxon>
        <taxon>Unionidae</taxon>
        <taxon>Unioninae</taxon>
        <taxon>Sinanodonta</taxon>
    </lineage>
</organism>
<reference evidence="5 6" key="1">
    <citation type="submission" date="2024-11" db="EMBL/GenBank/DDBJ databases">
        <title>Chromosome-level genome assembly of the freshwater bivalve Anodonta woodiana.</title>
        <authorList>
            <person name="Chen X."/>
        </authorList>
    </citation>
    <scope>NUCLEOTIDE SEQUENCE [LARGE SCALE GENOMIC DNA]</scope>
    <source>
        <strain evidence="5">MN2024</strain>
        <tissue evidence="5">Gills</tissue>
    </source>
</reference>
<evidence type="ECO:0000313" key="6">
    <source>
        <dbReference type="Proteomes" id="UP001634394"/>
    </source>
</evidence>
<accession>A0ABD3TYB8</accession>
<dbReference type="AlphaFoldDB" id="A0ABD3TYB8"/>
<sequence>MSSYDEQYEGMSPHPSQEELKEMMAQKAHELFKVCDVEEKGFITKRDMQRLQTQLPLTPEQLEAVFDSLDDDGNGYLTLEEFTEGFGSFIGLKTGASTEVQEMDSEAVYGDEQIDHIEEEQQFIHMMNHVEAHNLFDDENTIKALWSRLRRDDPELSAHFEDFLYKVSNDIKKSKENFNTLESALKSKSSAHDQEVKKLYEEMEFQIKQEKEKAVAEEQLKEKQMRETLERELREKDLALQDMLHKHQEMEEKLNILNFTEVETKQENERLAREKEKLEEELMKSQQNLEESKYYINQLKDQQKDEKRERARAALKLSEGIAMERESLVKQLDMLRDVNRRLRDDKDEAEIRRV</sequence>
<dbReference type="PROSITE" id="PS50222">
    <property type="entry name" value="EF_HAND_2"/>
    <property type="match status" value="1"/>
</dbReference>
<keyword evidence="3" id="KW-0175">Coiled coil</keyword>
<evidence type="ECO:0000256" key="3">
    <source>
        <dbReference type="SAM" id="Coils"/>
    </source>
</evidence>
<evidence type="ECO:0000259" key="4">
    <source>
        <dbReference type="PROSITE" id="PS50222"/>
    </source>
</evidence>
<dbReference type="SMART" id="SM00054">
    <property type="entry name" value="EFh"/>
    <property type="match status" value="2"/>
</dbReference>
<dbReference type="InterPro" id="IPR051111">
    <property type="entry name" value="Ca-binding_regulatory"/>
</dbReference>
<dbReference type="PANTHER" id="PTHR46311:SF3">
    <property type="entry name" value="CALCIUM-BINDING PROTEIN 8"/>
    <property type="match status" value="1"/>
</dbReference>
<protein>
    <recommendedName>
        <fullName evidence="4">EF-hand domain-containing protein</fullName>
    </recommendedName>
</protein>
<dbReference type="PANTHER" id="PTHR46311">
    <property type="entry name" value="CALCIUM-BINDING PROTEIN 8-RELATED"/>
    <property type="match status" value="1"/>
</dbReference>
<feature type="coiled-coil region" evidence="3">
    <location>
        <begin position="200"/>
        <end position="352"/>
    </location>
</feature>
<proteinExistence type="predicted"/>
<dbReference type="Pfam" id="PF13499">
    <property type="entry name" value="EF-hand_7"/>
    <property type="match status" value="1"/>
</dbReference>
<comment type="caution">
    <text evidence="5">The sequence shown here is derived from an EMBL/GenBank/DDBJ whole genome shotgun (WGS) entry which is preliminary data.</text>
</comment>
<dbReference type="CDD" id="cd00051">
    <property type="entry name" value="EFh"/>
    <property type="match status" value="1"/>
</dbReference>